<evidence type="ECO:0000313" key="12">
    <source>
        <dbReference type="Proteomes" id="UP001557470"/>
    </source>
</evidence>
<evidence type="ECO:0000313" key="11">
    <source>
        <dbReference type="EMBL" id="KAL0977757.1"/>
    </source>
</evidence>
<dbReference type="Gene3D" id="3.40.50.11530">
    <property type="match status" value="1"/>
</dbReference>
<evidence type="ECO:0000259" key="10">
    <source>
        <dbReference type="PROSITE" id="PS51534"/>
    </source>
</evidence>
<keyword evidence="4 8" id="KW-1133">Transmembrane helix</keyword>
<evidence type="ECO:0000256" key="8">
    <source>
        <dbReference type="SAM" id="Phobius"/>
    </source>
</evidence>
<dbReference type="Proteomes" id="UP001557470">
    <property type="component" value="Unassembled WGS sequence"/>
</dbReference>
<evidence type="ECO:0000256" key="4">
    <source>
        <dbReference type="ARBA" id="ARBA00022989"/>
    </source>
</evidence>
<feature type="transmembrane region" description="Helical" evidence="8">
    <location>
        <begin position="381"/>
        <end position="404"/>
    </location>
</feature>
<dbReference type="InterPro" id="IPR013568">
    <property type="entry name" value="SEFIR_dom"/>
</dbReference>
<protein>
    <recommendedName>
        <fullName evidence="10">SEFIR domain-containing protein</fullName>
    </recommendedName>
</protein>
<evidence type="ECO:0000256" key="2">
    <source>
        <dbReference type="ARBA" id="ARBA00022692"/>
    </source>
</evidence>
<accession>A0ABD0X9G1</accession>
<keyword evidence="3 9" id="KW-0732">Signal</keyword>
<feature type="chain" id="PRO_5044880733" description="SEFIR domain-containing protein" evidence="9">
    <location>
        <begin position="23"/>
        <end position="616"/>
    </location>
</feature>
<organism evidence="11 12">
    <name type="scientific">Umbra pygmaea</name>
    <name type="common">Eastern mudminnow</name>
    <dbReference type="NCBI Taxonomy" id="75934"/>
    <lineage>
        <taxon>Eukaryota</taxon>
        <taxon>Metazoa</taxon>
        <taxon>Chordata</taxon>
        <taxon>Craniata</taxon>
        <taxon>Vertebrata</taxon>
        <taxon>Euteleostomi</taxon>
        <taxon>Actinopterygii</taxon>
        <taxon>Neopterygii</taxon>
        <taxon>Teleostei</taxon>
        <taxon>Protacanthopterygii</taxon>
        <taxon>Esociformes</taxon>
        <taxon>Umbridae</taxon>
        <taxon>Umbra</taxon>
    </lineage>
</organism>
<evidence type="ECO:0000256" key="9">
    <source>
        <dbReference type="SAM" id="SignalP"/>
    </source>
</evidence>
<evidence type="ECO:0000256" key="3">
    <source>
        <dbReference type="ARBA" id="ARBA00022729"/>
    </source>
</evidence>
<dbReference type="GO" id="GO:0016020">
    <property type="term" value="C:membrane"/>
    <property type="evidence" value="ECO:0007669"/>
    <property type="project" value="UniProtKB-SubCell"/>
</dbReference>
<evidence type="ECO:0000256" key="6">
    <source>
        <dbReference type="ARBA" id="ARBA00023170"/>
    </source>
</evidence>
<reference evidence="11 12" key="1">
    <citation type="submission" date="2024-06" db="EMBL/GenBank/DDBJ databases">
        <authorList>
            <person name="Pan Q."/>
            <person name="Wen M."/>
            <person name="Jouanno E."/>
            <person name="Zahm M."/>
            <person name="Klopp C."/>
            <person name="Cabau C."/>
            <person name="Louis A."/>
            <person name="Berthelot C."/>
            <person name="Parey E."/>
            <person name="Roest Crollius H."/>
            <person name="Montfort J."/>
            <person name="Robinson-Rechavi M."/>
            <person name="Bouchez O."/>
            <person name="Lampietro C."/>
            <person name="Lopez Roques C."/>
            <person name="Donnadieu C."/>
            <person name="Postlethwait J."/>
            <person name="Bobe J."/>
            <person name="Verreycken H."/>
            <person name="Guiguen Y."/>
        </authorList>
    </citation>
    <scope>NUCLEOTIDE SEQUENCE [LARGE SCALE GENOMIC DNA]</scope>
    <source>
        <strain evidence="11">Up_M1</strain>
        <tissue evidence="11">Testis</tissue>
    </source>
</reference>
<dbReference type="PROSITE" id="PS51534">
    <property type="entry name" value="SEFIR"/>
    <property type="match status" value="1"/>
</dbReference>
<gene>
    <name evidence="11" type="ORF">UPYG_G00160820</name>
</gene>
<dbReference type="PANTHER" id="PTHR15583:SF12">
    <property type="entry name" value="INTERLEUKIN-17 RECEPTOR C"/>
    <property type="match status" value="1"/>
</dbReference>
<keyword evidence="7" id="KW-0325">Glycoprotein</keyword>
<comment type="subcellular location">
    <subcellularLocation>
        <location evidence="1">Membrane</location>
        <topology evidence="1">Single-pass type I membrane protein</topology>
    </subcellularLocation>
</comment>
<name>A0ABD0X9G1_UMBPY</name>
<sequence>MEATWFCMTFAIFLFIQLFGSTMEMEKVDYMSHHVTCSKGLSSCTVKAALIQQCAVTDTVLELRPNVTLKPVLCCTRGTNCRPCLQVHFDIQHRKLQNASFVICYQVPNLMPQCKMLKFTMTPVALHGETTSSLHMSVLLKDNTLDFNSLVNVDVCCRNYEVVFPSQDEECSQSTILQRDLKACRVPSFSIVINQERREVMLQVEEKETSDSLQMCLKHEENGICKKWGERTIQLHRVTPCMCFQLWWANDERTHRVERCPFRNQTDRFQGNVWDNVSVSVLKGQMNSGAAMLSWNLTAPCRVEAEVVPCQMEAGVDKDRCIKLDSLKQTLPNVTWKENDSGHWLFPGVFENVNTDLCVMVIGKNSKLGPFCPSESSRWHWRWSLLVLLSIMLLGLAAICICFLHGKLKRWAWQWHQRKHGQLVMRGHVVLLSPPDVDGSVAELVCKLGSNLRDQGLTVSVDLWSRAEICSLGPLPWLHSQLQLLDCRGGRAILVLTQAAREKAKDWGRLWDQPGGDMKLQVEGEGDGLLQCLSSPYADVFGSALTCIKADLHKGSVGDRFMLVQFKTQSALVPSSDTGLPELFQGLPMFYLPSQSQGLFSALAKGSWPRLQGFRT</sequence>
<evidence type="ECO:0000256" key="1">
    <source>
        <dbReference type="ARBA" id="ARBA00004479"/>
    </source>
</evidence>
<dbReference type="InterPro" id="IPR039465">
    <property type="entry name" value="IL-17_rcpt-like"/>
</dbReference>
<feature type="domain" description="SEFIR" evidence="10">
    <location>
        <begin position="426"/>
        <end position="601"/>
    </location>
</feature>
<comment type="caution">
    <text evidence="11">The sequence shown here is derived from an EMBL/GenBank/DDBJ whole genome shotgun (WGS) entry which is preliminary data.</text>
</comment>
<dbReference type="Pfam" id="PF08357">
    <property type="entry name" value="SEFIR"/>
    <property type="match status" value="1"/>
</dbReference>
<keyword evidence="12" id="KW-1185">Reference proteome</keyword>
<keyword evidence="6" id="KW-0675">Receptor</keyword>
<dbReference type="EMBL" id="JAGEUA010000005">
    <property type="protein sequence ID" value="KAL0977757.1"/>
    <property type="molecule type" value="Genomic_DNA"/>
</dbReference>
<keyword evidence="5 8" id="KW-0472">Membrane</keyword>
<evidence type="ECO:0000256" key="5">
    <source>
        <dbReference type="ARBA" id="ARBA00023136"/>
    </source>
</evidence>
<feature type="signal peptide" evidence="9">
    <location>
        <begin position="1"/>
        <end position="22"/>
    </location>
</feature>
<dbReference type="PANTHER" id="PTHR15583">
    <property type="entry name" value="INTERLEUKIN-17 RECEPTOR"/>
    <property type="match status" value="1"/>
</dbReference>
<evidence type="ECO:0000256" key="7">
    <source>
        <dbReference type="ARBA" id="ARBA00023180"/>
    </source>
</evidence>
<proteinExistence type="predicted"/>
<keyword evidence="2 8" id="KW-0812">Transmembrane</keyword>
<dbReference type="AlphaFoldDB" id="A0ABD0X9G1"/>